<protein>
    <submittedName>
        <fullName evidence="1">Uncharacterized protein</fullName>
    </submittedName>
</protein>
<proteinExistence type="predicted"/>
<name>A0A8J2TVT8_9MICO</name>
<gene>
    <name evidence="1" type="ORF">GCM10011333_05470</name>
</gene>
<dbReference type="Proteomes" id="UP000616114">
    <property type="component" value="Unassembled WGS sequence"/>
</dbReference>
<organism evidence="1 2">
    <name type="scientific">Sediminivirga luteola</name>
    <dbReference type="NCBI Taxonomy" id="1774748"/>
    <lineage>
        <taxon>Bacteria</taxon>
        <taxon>Bacillati</taxon>
        <taxon>Actinomycetota</taxon>
        <taxon>Actinomycetes</taxon>
        <taxon>Micrococcales</taxon>
        <taxon>Brevibacteriaceae</taxon>
        <taxon>Sediminivirga</taxon>
    </lineage>
</organism>
<accession>A0A8J2TVT8</accession>
<keyword evidence="2" id="KW-1185">Reference proteome</keyword>
<reference evidence="1" key="1">
    <citation type="journal article" date="2014" name="Int. J. Syst. Evol. Microbiol.">
        <title>Complete genome sequence of Corynebacterium casei LMG S-19264T (=DSM 44701T), isolated from a smear-ripened cheese.</title>
        <authorList>
            <consortium name="US DOE Joint Genome Institute (JGI-PGF)"/>
            <person name="Walter F."/>
            <person name="Albersmeier A."/>
            <person name="Kalinowski J."/>
            <person name="Ruckert C."/>
        </authorList>
    </citation>
    <scope>NUCLEOTIDE SEQUENCE</scope>
    <source>
        <strain evidence="1">CGMCC 1.12785</strain>
    </source>
</reference>
<comment type="caution">
    <text evidence="1">The sequence shown here is derived from an EMBL/GenBank/DDBJ whole genome shotgun (WGS) entry which is preliminary data.</text>
</comment>
<dbReference type="EMBL" id="BMFY01000002">
    <property type="protein sequence ID" value="GGA05492.1"/>
    <property type="molecule type" value="Genomic_DNA"/>
</dbReference>
<dbReference type="AlphaFoldDB" id="A0A8J2TVT8"/>
<sequence length="72" mass="7598">MPVRAAFWIAAMVARSKVADSRRPLAAGDSARLWSSMVMLVSFLHRCLMVGHCLVRRGSGGRAGGVGAASAR</sequence>
<evidence type="ECO:0000313" key="1">
    <source>
        <dbReference type="EMBL" id="GGA05492.1"/>
    </source>
</evidence>
<evidence type="ECO:0000313" key="2">
    <source>
        <dbReference type="Proteomes" id="UP000616114"/>
    </source>
</evidence>
<reference evidence="1" key="2">
    <citation type="submission" date="2020-09" db="EMBL/GenBank/DDBJ databases">
        <authorList>
            <person name="Sun Q."/>
            <person name="Zhou Y."/>
        </authorList>
    </citation>
    <scope>NUCLEOTIDE SEQUENCE</scope>
    <source>
        <strain evidence="1">CGMCC 1.12785</strain>
    </source>
</reference>